<comment type="caution">
    <text evidence="1">The sequence shown here is derived from an EMBL/GenBank/DDBJ whole genome shotgun (WGS) entry which is preliminary data.</text>
</comment>
<dbReference type="RefSeq" id="WP_118766774.1">
    <property type="nucleotide sequence ID" value="NZ_QWKP01000172.1"/>
</dbReference>
<proteinExistence type="predicted"/>
<reference evidence="1 2" key="1">
    <citation type="submission" date="2018-08" db="EMBL/GenBank/DDBJ databases">
        <title>Cellulomonas rhizosphaerae sp. nov., a novel actinomycete isolated from soil.</title>
        <authorList>
            <person name="Tian Y."/>
        </authorList>
    </citation>
    <scope>NUCLEOTIDE SEQUENCE [LARGE SCALE GENOMIC DNA]</scope>
    <source>
        <strain evidence="1 2">NEAU-TCZ24</strain>
    </source>
</reference>
<dbReference type="AlphaFoldDB" id="A0A413RMX4"/>
<dbReference type="Proteomes" id="UP000283374">
    <property type="component" value="Unassembled WGS sequence"/>
</dbReference>
<organism evidence="1 2">
    <name type="scientific">Cellulomonas rhizosphaerae</name>
    <dbReference type="NCBI Taxonomy" id="2293719"/>
    <lineage>
        <taxon>Bacteria</taxon>
        <taxon>Bacillati</taxon>
        <taxon>Actinomycetota</taxon>
        <taxon>Actinomycetes</taxon>
        <taxon>Micrococcales</taxon>
        <taxon>Cellulomonadaceae</taxon>
        <taxon>Cellulomonas</taxon>
    </lineage>
</organism>
<sequence>MEQLLTVRRWRRYGADRLFVTQETGAPVGSVDLQSGEVVVDDPILEDRLRRAAQEYLRADVAELVLPVPATPGDDLGSADQAALEAWLGNDRDVVDADQARVERGSPLRARLERLAAEGWQVVHDVPLGRQGSLVAHLLLGPGGIFTIAEHRLTGHRVRLDGRVLEVDGQSVRYLRDARLEAQRTHALLVAAGCASITVRSIVVVQGELEVLGRQDPLAPTLVVPRHVVPAVFRAMPVALEPDRVAALATVARQRLTWAR</sequence>
<dbReference type="OrthoDB" id="5793358at2"/>
<name>A0A413RMX4_9CELL</name>
<dbReference type="EMBL" id="QWKP01000172">
    <property type="protein sequence ID" value="RHA42327.1"/>
    <property type="molecule type" value="Genomic_DNA"/>
</dbReference>
<evidence type="ECO:0000313" key="1">
    <source>
        <dbReference type="EMBL" id="RHA42327.1"/>
    </source>
</evidence>
<protein>
    <submittedName>
        <fullName evidence="1">NERD domain-containing protein</fullName>
    </submittedName>
</protein>
<accession>A0A413RMX4</accession>
<gene>
    <name evidence="1" type="ORF">D1825_07270</name>
</gene>
<evidence type="ECO:0000313" key="2">
    <source>
        <dbReference type="Proteomes" id="UP000283374"/>
    </source>
</evidence>
<keyword evidence="2" id="KW-1185">Reference proteome</keyword>